<dbReference type="Proteomes" id="UP001176940">
    <property type="component" value="Unassembled WGS sequence"/>
</dbReference>
<comment type="caution">
    <text evidence="1">The sequence shown here is derived from an EMBL/GenBank/DDBJ whole genome shotgun (WGS) entry which is preliminary data.</text>
</comment>
<proteinExistence type="predicted"/>
<reference evidence="1" key="1">
    <citation type="submission" date="2023-07" db="EMBL/GenBank/DDBJ databases">
        <authorList>
            <person name="Stuckert A."/>
        </authorList>
    </citation>
    <scope>NUCLEOTIDE SEQUENCE</scope>
</reference>
<sequence length="154" mass="17745">MCPRAGLHLDYLRIESCVQLQRSTRSIQMLQHTGGDFMKSCLHYACEHATSGPVFTDMRHIFLERRMSVYLAEMLRLRKVNNTVLLLSIPIPQVSGIGRYLRYRNSDTEFRYFCDIGSRLVETEAFLNMMTAAIPRSGQVNPMTGQRMLLAMLH</sequence>
<evidence type="ECO:0000313" key="2">
    <source>
        <dbReference type="Proteomes" id="UP001176940"/>
    </source>
</evidence>
<organism evidence="1 2">
    <name type="scientific">Ranitomeya imitator</name>
    <name type="common">mimic poison frog</name>
    <dbReference type="NCBI Taxonomy" id="111125"/>
    <lineage>
        <taxon>Eukaryota</taxon>
        <taxon>Metazoa</taxon>
        <taxon>Chordata</taxon>
        <taxon>Craniata</taxon>
        <taxon>Vertebrata</taxon>
        <taxon>Euteleostomi</taxon>
        <taxon>Amphibia</taxon>
        <taxon>Batrachia</taxon>
        <taxon>Anura</taxon>
        <taxon>Neobatrachia</taxon>
        <taxon>Hyloidea</taxon>
        <taxon>Dendrobatidae</taxon>
        <taxon>Dendrobatinae</taxon>
        <taxon>Ranitomeya</taxon>
    </lineage>
</organism>
<gene>
    <name evidence="1" type="ORF">RIMI_LOCUS12269038</name>
</gene>
<protein>
    <submittedName>
        <fullName evidence="1">Uncharacterized protein</fullName>
    </submittedName>
</protein>
<evidence type="ECO:0000313" key="1">
    <source>
        <dbReference type="EMBL" id="CAJ0948739.1"/>
    </source>
</evidence>
<accession>A0ABN9LST3</accession>
<keyword evidence="2" id="KW-1185">Reference proteome</keyword>
<name>A0ABN9LST3_9NEOB</name>
<dbReference type="EMBL" id="CAUEEQ010028893">
    <property type="protein sequence ID" value="CAJ0948739.1"/>
    <property type="molecule type" value="Genomic_DNA"/>
</dbReference>